<evidence type="ECO:0000313" key="2">
    <source>
        <dbReference type="EMBL" id="BAN22420.1"/>
    </source>
</evidence>
<dbReference type="AlphaFoldDB" id="R4WNG9"/>
<protein>
    <submittedName>
        <fullName evidence="2">Uncharacterized protein</fullName>
    </submittedName>
</protein>
<dbReference type="EMBL" id="AP013058">
    <property type="protein sequence ID" value="BAN22420.1"/>
    <property type="molecule type" value="Genomic_DNA"/>
</dbReference>
<proteinExistence type="predicted"/>
<accession>R4WNG9</accession>
<feature type="region of interest" description="Disordered" evidence="1">
    <location>
        <begin position="36"/>
        <end position="57"/>
    </location>
</feature>
<dbReference type="KEGG" id="buo:BRPE64_ACDS06660"/>
<dbReference type="HOGENOM" id="CLU_2987776_0_0_4"/>
<keyword evidence="3" id="KW-1185">Reference proteome</keyword>
<reference evidence="2 3" key="1">
    <citation type="journal article" date="2013" name="Genome Announc.">
        <title>Complete Genome Sequence of Burkholderia sp. Strain RPE64, Bacterial Symbiont of the Bean Bug Riptortus pedestris.</title>
        <authorList>
            <person name="Shibata T.F."/>
            <person name="Maeda T."/>
            <person name="Nikoh N."/>
            <person name="Yamaguchi K."/>
            <person name="Oshima K."/>
            <person name="Hattori M."/>
            <person name="Nishiyama T."/>
            <person name="Hasebe M."/>
            <person name="Fukatsu T."/>
            <person name="Kikuchi Y."/>
            <person name="Shigenobu S."/>
        </authorList>
    </citation>
    <scope>NUCLEOTIDE SEQUENCE [LARGE SCALE GENOMIC DNA]</scope>
</reference>
<reference evidence="2 3" key="2">
    <citation type="journal article" date="2018" name="Int. J. Syst. Evol. Microbiol.">
        <title>Burkholderia insecticola sp. nov., a gut symbiotic bacterium of the bean bug Riptortus pedestris.</title>
        <authorList>
            <person name="Takeshita K."/>
            <person name="Tamaki H."/>
            <person name="Ohbayashi T."/>
            <person name="Meng X.-Y."/>
            <person name="Sone T."/>
            <person name="Mitani Y."/>
            <person name="Peeters C."/>
            <person name="Kikuchi Y."/>
            <person name="Vandamme P."/>
        </authorList>
    </citation>
    <scope>NUCLEOTIDE SEQUENCE [LARGE SCALE GENOMIC DNA]</scope>
    <source>
        <strain evidence="2">RPE64</strain>
    </source>
</reference>
<dbReference type="Proteomes" id="UP000013966">
    <property type="component" value="Chromosome 1"/>
</dbReference>
<sequence length="57" mass="6518">MQDRPMSFKGHRGPCRNARRTIGARVVFEMKEMSVLRHDAPDDDTRADDPRRPAAPV</sequence>
<evidence type="ECO:0000313" key="3">
    <source>
        <dbReference type="Proteomes" id="UP000013966"/>
    </source>
</evidence>
<gene>
    <name evidence="2" type="ORF">BRPE64_ACDS06660</name>
</gene>
<evidence type="ECO:0000256" key="1">
    <source>
        <dbReference type="SAM" id="MobiDB-lite"/>
    </source>
</evidence>
<name>R4WNG9_9BURK</name>
<organism evidence="2 3">
    <name type="scientific">Caballeronia insecticola</name>
    <dbReference type="NCBI Taxonomy" id="758793"/>
    <lineage>
        <taxon>Bacteria</taxon>
        <taxon>Pseudomonadati</taxon>
        <taxon>Pseudomonadota</taxon>
        <taxon>Betaproteobacteria</taxon>
        <taxon>Burkholderiales</taxon>
        <taxon>Burkholderiaceae</taxon>
        <taxon>Caballeronia</taxon>
    </lineage>
</organism>